<gene>
    <name evidence="2" type="ORF">ACFPYN_04290</name>
</gene>
<name>A0ABW1L3V2_9BACL</name>
<proteinExistence type="predicted"/>
<feature type="region of interest" description="Disordered" evidence="1">
    <location>
        <begin position="1"/>
        <end position="62"/>
    </location>
</feature>
<comment type="caution">
    <text evidence="2">The sequence shown here is derived from an EMBL/GenBank/DDBJ whole genome shotgun (WGS) entry which is preliminary data.</text>
</comment>
<accession>A0ABW1L3V2</accession>
<protein>
    <recommendedName>
        <fullName evidence="4">Gamma-type small acid-soluble spore protein</fullName>
    </recommendedName>
</protein>
<dbReference type="EMBL" id="JBHSRI010000003">
    <property type="protein sequence ID" value="MFC6038671.1"/>
    <property type="molecule type" value="Genomic_DNA"/>
</dbReference>
<evidence type="ECO:0008006" key="4">
    <source>
        <dbReference type="Google" id="ProtNLM"/>
    </source>
</evidence>
<dbReference type="RefSeq" id="WP_377732720.1">
    <property type="nucleotide sequence ID" value="NZ_JBHSRI010000003.1"/>
</dbReference>
<feature type="compositionally biased region" description="Polar residues" evidence="1">
    <location>
        <begin position="1"/>
        <end position="16"/>
    </location>
</feature>
<feature type="compositionally biased region" description="Polar residues" evidence="1">
    <location>
        <begin position="49"/>
        <end position="62"/>
    </location>
</feature>
<evidence type="ECO:0000313" key="3">
    <source>
        <dbReference type="Proteomes" id="UP001596170"/>
    </source>
</evidence>
<evidence type="ECO:0000256" key="1">
    <source>
        <dbReference type="SAM" id="MobiDB-lite"/>
    </source>
</evidence>
<organism evidence="2 3">
    <name type="scientific">Paenisporosarcina macmurdoensis</name>
    <dbReference type="NCBI Taxonomy" id="212659"/>
    <lineage>
        <taxon>Bacteria</taxon>
        <taxon>Bacillati</taxon>
        <taxon>Bacillota</taxon>
        <taxon>Bacilli</taxon>
        <taxon>Bacillales</taxon>
        <taxon>Caryophanaceae</taxon>
        <taxon>Paenisporosarcina</taxon>
    </lineage>
</organism>
<sequence length="62" mass="6891">MENNQNTQEFTESGTNIADVKRNNENSGLTYNEVKKVLAQKTGNPDAGSYSQTDIKNVQKNN</sequence>
<reference evidence="3" key="1">
    <citation type="journal article" date="2019" name="Int. J. Syst. Evol. Microbiol.">
        <title>The Global Catalogue of Microorganisms (GCM) 10K type strain sequencing project: providing services to taxonomists for standard genome sequencing and annotation.</title>
        <authorList>
            <consortium name="The Broad Institute Genomics Platform"/>
            <consortium name="The Broad Institute Genome Sequencing Center for Infectious Disease"/>
            <person name="Wu L."/>
            <person name="Ma J."/>
        </authorList>
    </citation>
    <scope>NUCLEOTIDE SEQUENCE [LARGE SCALE GENOMIC DNA]</scope>
    <source>
        <strain evidence="3">CCUG 54527</strain>
    </source>
</reference>
<keyword evidence="3" id="KW-1185">Reference proteome</keyword>
<dbReference type="Proteomes" id="UP001596170">
    <property type="component" value="Unassembled WGS sequence"/>
</dbReference>
<evidence type="ECO:0000313" key="2">
    <source>
        <dbReference type="EMBL" id="MFC6038671.1"/>
    </source>
</evidence>